<dbReference type="Proteomes" id="UP000187209">
    <property type="component" value="Unassembled WGS sequence"/>
</dbReference>
<accession>A0A1R2CNZ1</accession>
<evidence type="ECO:0000313" key="3">
    <source>
        <dbReference type="EMBL" id="OMJ90705.1"/>
    </source>
</evidence>
<feature type="compositionally biased region" description="Polar residues" evidence="1">
    <location>
        <begin position="136"/>
        <end position="149"/>
    </location>
</feature>
<dbReference type="PROSITE" id="PS50211">
    <property type="entry name" value="DENN"/>
    <property type="match status" value="1"/>
</dbReference>
<dbReference type="SMART" id="SM00801">
    <property type="entry name" value="dDENN"/>
    <property type="match status" value="1"/>
</dbReference>
<protein>
    <recommendedName>
        <fullName evidence="2">UDENN domain-containing protein</fullName>
    </recommendedName>
</protein>
<dbReference type="GO" id="GO:0031410">
    <property type="term" value="C:cytoplasmic vesicle"/>
    <property type="evidence" value="ECO:0007669"/>
    <property type="project" value="TreeGrafter"/>
</dbReference>
<proteinExistence type="predicted"/>
<dbReference type="InterPro" id="IPR051696">
    <property type="entry name" value="DENN_Domain_GEFs"/>
</dbReference>
<dbReference type="Gene3D" id="3.30.450.200">
    <property type="match status" value="1"/>
</dbReference>
<dbReference type="Gene3D" id="3.40.50.11500">
    <property type="match status" value="1"/>
</dbReference>
<keyword evidence="4" id="KW-1185">Reference proteome</keyword>
<gene>
    <name evidence="3" type="ORF">SteCoe_6879</name>
</gene>
<name>A0A1R2CNZ1_9CILI</name>
<feature type="region of interest" description="Disordered" evidence="1">
    <location>
        <begin position="134"/>
        <end position="166"/>
    </location>
</feature>
<dbReference type="EMBL" id="MPUH01000097">
    <property type="protein sequence ID" value="OMJ90705.1"/>
    <property type="molecule type" value="Genomic_DNA"/>
</dbReference>
<comment type="caution">
    <text evidence="3">The sequence shown here is derived from an EMBL/GenBank/DDBJ whole genome shotgun (WGS) entry which is preliminary data.</text>
</comment>
<dbReference type="OrthoDB" id="206724at2759"/>
<dbReference type="InterPro" id="IPR001194">
    <property type="entry name" value="cDENN_dom"/>
</dbReference>
<feature type="compositionally biased region" description="Basic residues" evidence="1">
    <location>
        <begin position="155"/>
        <end position="164"/>
    </location>
</feature>
<dbReference type="SMART" id="SM00800">
    <property type="entry name" value="uDENN"/>
    <property type="match status" value="1"/>
</dbReference>
<dbReference type="InterPro" id="IPR037516">
    <property type="entry name" value="Tripartite_DENN"/>
</dbReference>
<reference evidence="3 4" key="1">
    <citation type="submission" date="2016-11" db="EMBL/GenBank/DDBJ databases">
        <title>The macronuclear genome of Stentor coeruleus: a giant cell with tiny introns.</title>
        <authorList>
            <person name="Slabodnick M."/>
            <person name="Ruby J.G."/>
            <person name="Reiff S.B."/>
            <person name="Swart E.C."/>
            <person name="Gosai S."/>
            <person name="Prabakaran S."/>
            <person name="Witkowska E."/>
            <person name="Larue G.E."/>
            <person name="Fisher S."/>
            <person name="Freeman R.M."/>
            <person name="Gunawardena J."/>
            <person name="Chu W."/>
            <person name="Stover N.A."/>
            <person name="Gregory B.D."/>
            <person name="Nowacki M."/>
            <person name="Derisi J."/>
            <person name="Roy S.W."/>
            <person name="Marshall W.F."/>
            <person name="Sood P."/>
        </authorList>
    </citation>
    <scope>NUCLEOTIDE SEQUENCE [LARGE SCALE GENOMIC DNA]</scope>
    <source>
        <strain evidence="3">WM001</strain>
    </source>
</reference>
<dbReference type="Pfam" id="PF03456">
    <property type="entry name" value="uDENN"/>
    <property type="match status" value="1"/>
</dbReference>
<dbReference type="PANTHER" id="PTHR12296">
    <property type="entry name" value="DENN DOMAIN-CONTAINING PROTEIN 4"/>
    <property type="match status" value="1"/>
</dbReference>
<dbReference type="GO" id="GO:0032483">
    <property type="term" value="P:regulation of Rab protein signal transduction"/>
    <property type="evidence" value="ECO:0007669"/>
    <property type="project" value="TreeGrafter"/>
</dbReference>
<evidence type="ECO:0000259" key="2">
    <source>
        <dbReference type="PROSITE" id="PS50211"/>
    </source>
</evidence>
<evidence type="ECO:0000256" key="1">
    <source>
        <dbReference type="SAM" id="MobiDB-lite"/>
    </source>
</evidence>
<dbReference type="Pfam" id="PF02141">
    <property type="entry name" value="DENN"/>
    <property type="match status" value="1"/>
</dbReference>
<dbReference type="InterPro" id="IPR005113">
    <property type="entry name" value="uDENN_dom"/>
</dbReference>
<dbReference type="AlphaFoldDB" id="A0A1R2CNZ1"/>
<dbReference type="PANTHER" id="PTHR12296:SF21">
    <property type="entry name" value="DENN DOMAIN-CONTAINING PROTEIN 3"/>
    <property type="match status" value="1"/>
</dbReference>
<dbReference type="InterPro" id="IPR043153">
    <property type="entry name" value="DENN_C"/>
</dbReference>
<dbReference type="SMART" id="SM00799">
    <property type="entry name" value="DENN"/>
    <property type="match status" value="1"/>
</dbReference>
<sequence length="886" mass="102140">MDFSTVIREKLSKVNTIVESFMTVGITAEDVQEHSEHKTSLIPKVLSKFPPDFKTPDTLPMFCFPWGIKVIRSNSETTSESFNFILTDENGVQLYCAAMMVFETPGTSKQQAKILQTEAVNLQDTRFLTKSKEDTSLLSPNQSSSHNYRSQSASKAKKHKHTLSKKPSNEASFRFLSNEYNLVPKCLVLVSRYPFLETMKKILVGIFKLTRTKLVLPIECYIMHLFLLVPLPPRGCIEVVYQILNTVVSIKIPPVNKLPLFDCNMTHLFHSLSIATLLNVFTHMLLEESVIFLSSSTEKLAACSFAMINLLYPFRWNMMYVPLLPGKLIDYLYSPVKYIYGLHSKYKEDVLIRCTSDVCIIDLDSGKIESNDEIINIHSVKQSIKNVQLPEYYTKKVVKRLTDLTRNKNGLLPRIDSETGESIRNVFYQFFVSILRDYKQFLNTEKQISEDIASFFDQEGFIVKNKTDKEFFRLFFKTQMFANFCDKNIRCSNLDQHLENLLFNEHIIAKKNRMGIVLHKKPTHFLSDTSQAFRSKYVVPQAETCFSKTGSHFYYTFTEIDYEILEFYGMPIKFHPKLTENPVNISEPFTMRRRNTYKPTLSHTIYMIWMQIWAATLWTQDESEHNERVTEVLTVLEKMNKSGERPSITTYTFLIEACFNVNPSIALSIFSYMNTIKVLVDASAVMILQKVVTKLFSNTSFSSSIRSARQSLEIFNDNYKIFSNEKALKRDFNKISKKLPPSRAVNLTIIPGSNISGVKNSEKMIKAIVGFDSGKKCLGIEQVKYLALHDLDTSVQVFLMKDNKKNCMSLEDLRENSEIFWNLVWHFNEINLPYKFFVPYEREHFGDTFKIMLVGEESLAIDITPTNLNDKSTQTDLGGIFLESIL</sequence>
<organism evidence="3 4">
    <name type="scientific">Stentor coeruleus</name>
    <dbReference type="NCBI Taxonomy" id="5963"/>
    <lineage>
        <taxon>Eukaryota</taxon>
        <taxon>Sar</taxon>
        <taxon>Alveolata</taxon>
        <taxon>Ciliophora</taxon>
        <taxon>Postciliodesmatophora</taxon>
        <taxon>Heterotrichea</taxon>
        <taxon>Heterotrichida</taxon>
        <taxon>Stentoridae</taxon>
        <taxon>Stentor</taxon>
    </lineage>
</organism>
<feature type="domain" description="UDENN" evidence="2">
    <location>
        <begin position="28"/>
        <end position="499"/>
    </location>
</feature>
<evidence type="ECO:0000313" key="4">
    <source>
        <dbReference type="Proteomes" id="UP000187209"/>
    </source>
</evidence>
<dbReference type="InterPro" id="IPR005112">
    <property type="entry name" value="dDENN_dom"/>
</dbReference>